<dbReference type="EMBL" id="NWTC01000002">
    <property type="protein sequence ID" value="PDT49744.1"/>
    <property type="molecule type" value="Genomic_DNA"/>
</dbReference>
<gene>
    <name evidence="1" type="ORF">CO661_03565</name>
</gene>
<accession>A0A2A6M4L7</accession>
<dbReference type="Pfam" id="PF19551">
    <property type="entry name" value="DUF6074"/>
    <property type="match status" value="1"/>
</dbReference>
<dbReference type="AlphaFoldDB" id="A0A2A6M4L7"/>
<comment type="caution">
    <text evidence="1">The sequence shown here is derived from an EMBL/GenBank/DDBJ whole genome shotgun (WGS) entry which is preliminary data.</text>
</comment>
<proteinExistence type="predicted"/>
<dbReference type="RefSeq" id="WP_097586667.1">
    <property type="nucleotide sequence ID" value="NZ_NWTC01000002.1"/>
</dbReference>
<evidence type="ECO:0000313" key="1">
    <source>
        <dbReference type="EMBL" id="PDT49744.1"/>
    </source>
</evidence>
<dbReference type="InterPro" id="IPR045720">
    <property type="entry name" value="DUF6074"/>
</dbReference>
<organism evidence="1 2">
    <name type="scientific">Rhizobium fredii</name>
    <name type="common">Sinorhizobium fredii</name>
    <dbReference type="NCBI Taxonomy" id="380"/>
    <lineage>
        <taxon>Bacteria</taxon>
        <taxon>Pseudomonadati</taxon>
        <taxon>Pseudomonadota</taxon>
        <taxon>Alphaproteobacteria</taxon>
        <taxon>Hyphomicrobiales</taxon>
        <taxon>Rhizobiaceae</taxon>
        <taxon>Sinorhizobium/Ensifer group</taxon>
        <taxon>Sinorhizobium</taxon>
    </lineage>
</organism>
<protein>
    <submittedName>
        <fullName evidence="1">Uncharacterized protein</fullName>
    </submittedName>
</protein>
<evidence type="ECO:0000313" key="2">
    <source>
        <dbReference type="Proteomes" id="UP000220353"/>
    </source>
</evidence>
<dbReference type="Proteomes" id="UP000220353">
    <property type="component" value="Unassembled WGS sequence"/>
</dbReference>
<name>A0A2A6M4L7_RHIFR</name>
<reference evidence="1 2" key="1">
    <citation type="submission" date="2017-09" db="EMBL/GenBank/DDBJ databases">
        <title>Comparative genomics of rhizobia isolated from Phaseolus vulgaris in China.</title>
        <authorList>
            <person name="Tong W."/>
        </authorList>
    </citation>
    <scope>NUCLEOTIDE SEQUENCE [LARGE SCALE GENOMIC DNA]</scope>
    <source>
        <strain evidence="1 2">PCH1</strain>
    </source>
</reference>
<sequence length="109" mass="12245">MEAEVNERTSVFKAGGIVAFPLEARTGEIERCARELDRVHGNAALHFWKAECRKLADELLKLGLGEEQIRSQVLAFQAEVQAAIARRYEAPAVERNRTDSGDMIIDRFS</sequence>